<feature type="compositionally biased region" description="Low complexity" evidence="1">
    <location>
        <begin position="1362"/>
        <end position="1374"/>
    </location>
</feature>
<feature type="compositionally biased region" description="Basic and acidic residues" evidence="1">
    <location>
        <begin position="1040"/>
        <end position="1049"/>
    </location>
</feature>
<feature type="compositionally biased region" description="Pro residues" evidence="1">
    <location>
        <begin position="1170"/>
        <end position="1183"/>
    </location>
</feature>
<dbReference type="EMBL" id="JAKELL010000014">
    <property type="protein sequence ID" value="KAH8994462.1"/>
    <property type="molecule type" value="Genomic_DNA"/>
</dbReference>
<feature type="region of interest" description="Disordered" evidence="1">
    <location>
        <begin position="1331"/>
        <end position="1469"/>
    </location>
</feature>
<evidence type="ECO:0000313" key="2">
    <source>
        <dbReference type="EMBL" id="KAH8994462.1"/>
    </source>
</evidence>
<feature type="region of interest" description="Disordered" evidence="1">
    <location>
        <begin position="1"/>
        <end position="40"/>
    </location>
</feature>
<feature type="compositionally biased region" description="Acidic residues" evidence="1">
    <location>
        <begin position="220"/>
        <end position="234"/>
    </location>
</feature>
<accession>A0AAD4QF82</accession>
<feature type="compositionally biased region" description="Polar residues" evidence="1">
    <location>
        <begin position="1209"/>
        <end position="1218"/>
    </location>
</feature>
<feature type="compositionally biased region" description="Polar residues" evidence="1">
    <location>
        <begin position="701"/>
        <end position="711"/>
    </location>
</feature>
<proteinExistence type="predicted"/>
<feature type="compositionally biased region" description="Polar residues" evidence="1">
    <location>
        <begin position="920"/>
        <end position="929"/>
    </location>
</feature>
<feature type="compositionally biased region" description="Polar residues" evidence="1">
    <location>
        <begin position="983"/>
        <end position="997"/>
    </location>
</feature>
<feature type="compositionally biased region" description="Acidic residues" evidence="1">
    <location>
        <begin position="151"/>
        <end position="176"/>
    </location>
</feature>
<sequence>MKETWDILSHSATIHTTPTTSNASSTRSSTRTSLRPPIFNPYDRFTQPEFDAWIGDITSSIKRALRHEVEPEVELPSGRSSSWKTLQDQVGGSLTTEERARSPTFTEPRDEESIFEDSFAHIASRRAKGKARDPREGPGLGLKDQPIELLSDSEEEEVVDNLEEEAVLSETSDDGAWEGSFEETGHTGSGLVKSGKAEPRRPGASVLSREDSGHVQEVADYSDADAPDTGEEDDPRLPEESFCEDDLDVDCRTEGFSMQRGDSEDDSLHLSQSAAPINVELVDPWDGPRTFAEDYYSGGDRLAPGLTPDHLTPVVRSPVPISAANFPPKSSTDANADCRPAASSQRSIVPATFVDSEQDELETESYYDHLDVTVHGEDTECKGVESAEVANFMEARPVKKKILMSGTPGSDQRRKMVLVPFSDDEHTDADGEDDEERFSAIPPLGTSDLDIGDDWGTTGRHEDVNDTSDGDEEDEIQELVPTQTTDGIAKTAALTLTQFSEVVNTDGLSGRKVAIADPSTPTLAQTFQLPDAESFGDLPMSSPPSESPSPAADGSMEQLFAVLKREIFEGRSETPKPSTLLARESEAESTDIWAYQELEKILSEGLSATENATGVAGLAHMEDMASQEIFSAQRSEYVVEENGLETGVLSVDDSDDACSIPLDMLEVVETIQRYEVEEPETDVRLTEVPEIAIQDPDNEDTSITAHQTQPVDSPVLEYPALSVSAPRTEDTSQAGLSSAAEIIPAPIVADPSVPDPVPGDSSPTSPVPIYSPIAPRLSIVPSLTASDLEPSQISTEVSGLFTPAQRSGVGTPVVLEDETAEVLRTPDNESNNGSLAGSTPPADKLSTAGEEDEDHTMDKDLVRPNNPIKVPVPSSPNAHQLDLAVVDVDGKDPKPDTVEIDDDISSTPRGGSVEPAVSPPSLTGNTSGASLKHSDPPDVLASGGDPHPGTDIAEGDEDADGEADPDYPPEGAVAEVVTVGTRVASNEVSNDTLQPSPIRTEEPQAIRGSSSSHTSPTLQDNSSAQDNGIFDGSAGSDVKAANEGEEPTRALKRKRRYPNPGSTRITRSQSGAKAGGGKKKGPSSRRRGASRKSKLEQVNPSVDSADEDASEIGSVSSGASAVYRLLHPPSRAGSVISSASGDAPWASPLSSRVVPLVHSHGLLLHHHGRPAPPPLALPVPPTGPLKDQRSDQTKTKSPAPTSEPSTPTLRRSQSINSPVTRSNCRFHKISLPRGDSGQRAHFVVPGCALGDGELMEGEDIKDEGLSTHEDHKRMLPNVETLDLDPYLVGVLRQLVGVDLLREQQEIFYLPSEKEKLRKRRQTDAVEILRQLRRQSASSGGPLAREHSPRLLEDWQVRATPPRSASGSVRSGSARAHSRSHSEERDSALSDLSSDDEPEPKRHRRLAMKEMESLSLENASTDGTSGDVPPTLEHGAPAEKEQTRGGRTAITRSKRKALHPDAVAYKPSEG</sequence>
<feature type="compositionally biased region" description="Polar residues" evidence="1">
    <location>
        <begin position="1007"/>
        <end position="1026"/>
    </location>
</feature>
<feature type="region of interest" description="Disordered" evidence="1">
    <location>
        <begin position="796"/>
        <end position="1117"/>
    </location>
</feature>
<feature type="compositionally biased region" description="Polar residues" evidence="1">
    <location>
        <begin position="1414"/>
        <end position="1423"/>
    </location>
</feature>
<feature type="region of interest" description="Disordered" evidence="1">
    <location>
        <begin position="423"/>
        <end position="475"/>
    </location>
</feature>
<feature type="compositionally biased region" description="Acidic residues" evidence="1">
    <location>
        <begin position="465"/>
        <end position="475"/>
    </location>
</feature>
<reference evidence="2" key="1">
    <citation type="submission" date="2022-01" db="EMBL/GenBank/DDBJ databases">
        <title>Comparative genomics reveals a dynamic genome evolution in the ectomycorrhizal milk-cap (Lactarius) mushrooms.</title>
        <authorList>
            <consortium name="DOE Joint Genome Institute"/>
            <person name="Lebreton A."/>
            <person name="Tang N."/>
            <person name="Kuo A."/>
            <person name="LaButti K."/>
            <person name="Drula E."/>
            <person name="Barry K."/>
            <person name="Clum A."/>
            <person name="Lipzen A."/>
            <person name="Mousain D."/>
            <person name="Ng V."/>
            <person name="Wang R."/>
            <person name="Wang X."/>
            <person name="Dai Y."/>
            <person name="Henrissat B."/>
            <person name="Grigoriev I.V."/>
            <person name="Guerin-Laguette A."/>
            <person name="Yu F."/>
            <person name="Martin F.M."/>
        </authorList>
    </citation>
    <scope>NUCLEOTIDE SEQUENCE</scope>
    <source>
        <strain evidence="2">QP</strain>
    </source>
</reference>
<feature type="compositionally biased region" description="Acidic residues" evidence="1">
    <location>
        <begin position="425"/>
        <end position="436"/>
    </location>
</feature>
<feature type="compositionally biased region" description="Polar residues" evidence="1">
    <location>
        <begin position="78"/>
        <end position="95"/>
    </location>
</feature>
<feature type="compositionally biased region" description="Polar residues" evidence="1">
    <location>
        <begin position="828"/>
        <end position="837"/>
    </location>
</feature>
<organism evidence="2 3">
    <name type="scientific">Lactarius akahatsu</name>
    <dbReference type="NCBI Taxonomy" id="416441"/>
    <lineage>
        <taxon>Eukaryota</taxon>
        <taxon>Fungi</taxon>
        <taxon>Dikarya</taxon>
        <taxon>Basidiomycota</taxon>
        <taxon>Agaricomycotina</taxon>
        <taxon>Agaricomycetes</taxon>
        <taxon>Russulales</taxon>
        <taxon>Russulaceae</taxon>
        <taxon>Lactarius</taxon>
    </lineage>
</organism>
<feature type="compositionally biased region" description="Low complexity" evidence="1">
    <location>
        <begin position="747"/>
        <end position="768"/>
    </location>
</feature>
<feature type="region of interest" description="Disordered" evidence="1">
    <location>
        <begin position="322"/>
        <end position="345"/>
    </location>
</feature>
<dbReference type="Proteomes" id="UP001201163">
    <property type="component" value="Unassembled WGS sequence"/>
</dbReference>
<feature type="compositionally biased region" description="Acidic residues" evidence="1">
    <location>
        <begin position="953"/>
        <end position="967"/>
    </location>
</feature>
<comment type="caution">
    <text evidence="2">The sequence shown here is derived from an EMBL/GenBank/DDBJ whole genome shotgun (WGS) entry which is preliminary data.</text>
</comment>
<name>A0AAD4QF82_9AGAM</name>
<feature type="compositionally biased region" description="Basic and acidic residues" evidence="1">
    <location>
        <begin position="1343"/>
        <end position="1355"/>
    </location>
</feature>
<gene>
    <name evidence="2" type="ORF">EDB92DRAFT_1849384</name>
</gene>
<keyword evidence="3" id="KW-1185">Reference proteome</keyword>
<feature type="region of interest" description="Disordered" evidence="1">
    <location>
        <begin position="71"/>
        <end position="248"/>
    </location>
</feature>
<evidence type="ECO:0000313" key="3">
    <source>
        <dbReference type="Proteomes" id="UP001201163"/>
    </source>
</evidence>
<feature type="region of interest" description="Disordered" evidence="1">
    <location>
        <begin position="533"/>
        <end position="554"/>
    </location>
</feature>
<feature type="compositionally biased region" description="Low complexity" evidence="1">
    <location>
        <begin position="16"/>
        <end position="37"/>
    </location>
</feature>
<feature type="region of interest" description="Disordered" evidence="1">
    <location>
        <begin position="747"/>
        <end position="772"/>
    </location>
</feature>
<feature type="compositionally biased region" description="Basic and acidic residues" evidence="1">
    <location>
        <begin position="96"/>
        <end position="112"/>
    </location>
</feature>
<feature type="compositionally biased region" description="Basic residues" evidence="1">
    <location>
        <begin position="1076"/>
        <end position="1092"/>
    </location>
</feature>
<feature type="region of interest" description="Disordered" evidence="1">
    <location>
        <begin position="1165"/>
        <end position="1218"/>
    </location>
</feature>
<evidence type="ECO:0000256" key="1">
    <source>
        <dbReference type="SAM" id="MobiDB-lite"/>
    </source>
</evidence>
<protein>
    <submittedName>
        <fullName evidence="2">Uncharacterized protein</fullName>
    </submittedName>
</protein>
<feature type="region of interest" description="Disordered" evidence="1">
    <location>
        <begin position="694"/>
        <end position="714"/>
    </location>
</feature>
<feature type="compositionally biased region" description="Low complexity" evidence="1">
    <location>
        <begin position="1195"/>
        <end position="1208"/>
    </location>
</feature>
<feature type="compositionally biased region" description="Basic and acidic residues" evidence="1">
    <location>
        <begin position="888"/>
        <end position="897"/>
    </location>
</feature>